<keyword evidence="2" id="KW-1185">Reference proteome</keyword>
<dbReference type="InterPro" id="IPR006311">
    <property type="entry name" value="TAT_signal"/>
</dbReference>
<reference evidence="2" key="1">
    <citation type="submission" date="2016-10" db="EMBL/GenBank/DDBJ databases">
        <authorList>
            <person name="Varghese N."/>
            <person name="Submissions S."/>
        </authorList>
    </citation>
    <scope>NUCLEOTIDE SEQUENCE [LARGE SCALE GENOMIC DNA]</scope>
    <source>
        <strain evidence="2">EPL6</strain>
    </source>
</reference>
<dbReference type="RefSeq" id="WP_091567040.1">
    <property type="nucleotide sequence ID" value="NZ_FNHP01000002.1"/>
</dbReference>
<evidence type="ECO:0008006" key="3">
    <source>
        <dbReference type="Google" id="ProtNLM"/>
    </source>
</evidence>
<dbReference type="EMBL" id="FNHP01000002">
    <property type="protein sequence ID" value="SDM10117.1"/>
    <property type="molecule type" value="Genomic_DNA"/>
</dbReference>
<evidence type="ECO:0000313" key="1">
    <source>
        <dbReference type="EMBL" id="SDM10117.1"/>
    </source>
</evidence>
<dbReference type="Proteomes" id="UP000198552">
    <property type="component" value="Unassembled WGS sequence"/>
</dbReference>
<organism evidence="1 2">
    <name type="scientific">Oryzisolibacter propanilivorax</name>
    <dbReference type="NCBI Taxonomy" id="1527607"/>
    <lineage>
        <taxon>Bacteria</taxon>
        <taxon>Pseudomonadati</taxon>
        <taxon>Pseudomonadota</taxon>
        <taxon>Betaproteobacteria</taxon>
        <taxon>Burkholderiales</taxon>
        <taxon>Comamonadaceae</taxon>
        <taxon>Oryzisolibacter</taxon>
    </lineage>
</organism>
<dbReference type="OrthoDB" id="8895166at2"/>
<evidence type="ECO:0000313" key="2">
    <source>
        <dbReference type="Proteomes" id="UP000198552"/>
    </source>
</evidence>
<dbReference type="PROSITE" id="PS51318">
    <property type="entry name" value="TAT"/>
    <property type="match status" value="1"/>
</dbReference>
<dbReference type="STRING" id="1527607.SAMN05428957_102304"/>
<dbReference type="AlphaFoldDB" id="A0A1G9QI00"/>
<name>A0A1G9QI00_9BURK</name>
<proteinExistence type="predicted"/>
<accession>A0A1G9QI00</accession>
<protein>
    <recommendedName>
        <fullName evidence="3">DUF1439 domain-containing protein</fullName>
    </recommendedName>
</protein>
<sequence length="200" mass="21493">MTLPTPHRLPRRQALSWAASSSGALVLLALLPGCASAAAPRYSVGLAEMQQALAGRFPRRYPLAGLLELQLLTPTLGLRPERDQLNAVADLQASGPLLPGRPAQGVLDVDFGLRYEPSDRTIRTDRLQVNAFRVQGLPPTLSQLLAQHGAKLATQALNDVTLHQLRPADLALVDGLGLQPDRIRVTKSGLAVDFAPRRPS</sequence>
<dbReference type="Gene3D" id="3.15.10.40">
    <property type="entry name" value="Uncharacterised protein PF07273, DUF1439"/>
    <property type="match status" value="1"/>
</dbReference>
<gene>
    <name evidence="1" type="ORF">SAMN05428957_102304</name>
</gene>